<feature type="compositionally biased region" description="Low complexity" evidence="1">
    <location>
        <begin position="68"/>
        <end position="84"/>
    </location>
</feature>
<keyword evidence="2" id="KW-0732">Signal</keyword>
<comment type="caution">
    <text evidence="3">The sequence shown here is derived from an EMBL/GenBank/DDBJ whole genome shotgun (WGS) entry which is preliminary data.</text>
</comment>
<reference evidence="3" key="1">
    <citation type="submission" date="2022-12" db="EMBL/GenBank/DDBJ databases">
        <authorList>
            <person name="Petersen C."/>
        </authorList>
    </citation>
    <scope>NUCLEOTIDE SEQUENCE</scope>
    <source>
        <strain evidence="3">IBT 15544</strain>
    </source>
</reference>
<dbReference type="AlphaFoldDB" id="A0A9W9TE22"/>
<feature type="region of interest" description="Disordered" evidence="1">
    <location>
        <begin position="118"/>
        <end position="148"/>
    </location>
</feature>
<feature type="signal peptide" evidence="2">
    <location>
        <begin position="1"/>
        <end position="17"/>
    </location>
</feature>
<feature type="compositionally biased region" description="Polar residues" evidence="1">
    <location>
        <begin position="118"/>
        <end position="128"/>
    </location>
</feature>
<evidence type="ECO:0000313" key="3">
    <source>
        <dbReference type="EMBL" id="KAJ5219019.1"/>
    </source>
</evidence>
<evidence type="ECO:0000313" key="4">
    <source>
        <dbReference type="Proteomes" id="UP001150904"/>
    </source>
</evidence>
<feature type="chain" id="PRO_5040973126" description="GPI anchored serine-rich protein" evidence="2">
    <location>
        <begin position="18"/>
        <end position="182"/>
    </location>
</feature>
<feature type="region of interest" description="Disordered" evidence="1">
    <location>
        <begin position="43"/>
        <end position="84"/>
    </location>
</feature>
<dbReference type="RefSeq" id="XP_058313592.1">
    <property type="nucleotide sequence ID" value="XM_058448181.1"/>
</dbReference>
<sequence>MRFTAATVAFFVGLAAAMPNAADTTVYQTEEVTITSCGPEVTNCPGRTHSTQPSGASATETSTPAVLTTTPASAPKPSSSAPAPVVSSATNVIPAPPAVTSVIPHTSCTTWYETVTAPGGSSPTNSSPVGGGVPHVPSSKTGVPSGTASVIPSSTPVFNGAGAVSGSLTFAGAAAAAAFFLA</sequence>
<organism evidence="3 4">
    <name type="scientific">Penicillium cinerascens</name>
    <dbReference type="NCBI Taxonomy" id="70096"/>
    <lineage>
        <taxon>Eukaryota</taxon>
        <taxon>Fungi</taxon>
        <taxon>Dikarya</taxon>
        <taxon>Ascomycota</taxon>
        <taxon>Pezizomycotina</taxon>
        <taxon>Eurotiomycetes</taxon>
        <taxon>Eurotiomycetidae</taxon>
        <taxon>Eurotiales</taxon>
        <taxon>Aspergillaceae</taxon>
        <taxon>Penicillium</taxon>
    </lineage>
</organism>
<evidence type="ECO:0008006" key="5">
    <source>
        <dbReference type="Google" id="ProtNLM"/>
    </source>
</evidence>
<feature type="compositionally biased region" description="Polar residues" evidence="1">
    <location>
        <begin position="138"/>
        <end position="148"/>
    </location>
</feature>
<evidence type="ECO:0000256" key="1">
    <source>
        <dbReference type="SAM" id="MobiDB-lite"/>
    </source>
</evidence>
<dbReference type="EMBL" id="JAPQKR010000004">
    <property type="protein sequence ID" value="KAJ5219019.1"/>
    <property type="molecule type" value="Genomic_DNA"/>
</dbReference>
<protein>
    <recommendedName>
        <fullName evidence="5">GPI anchored serine-rich protein</fullName>
    </recommendedName>
</protein>
<dbReference type="GeneID" id="83175481"/>
<keyword evidence="4" id="KW-1185">Reference proteome</keyword>
<dbReference type="OrthoDB" id="3565477at2759"/>
<gene>
    <name evidence="3" type="ORF">N7498_001118</name>
</gene>
<evidence type="ECO:0000256" key="2">
    <source>
        <dbReference type="SAM" id="SignalP"/>
    </source>
</evidence>
<dbReference type="Proteomes" id="UP001150904">
    <property type="component" value="Unassembled WGS sequence"/>
</dbReference>
<reference evidence="3" key="2">
    <citation type="journal article" date="2023" name="IMA Fungus">
        <title>Comparative genomic study of the Penicillium genus elucidates a diverse pangenome and 15 lateral gene transfer events.</title>
        <authorList>
            <person name="Petersen C."/>
            <person name="Sorensen T."/>
            <person name="Nielsen M.R."/>
            <person name="Sondergaard T.E."/>
            <person name="Sorensen J.L."/>
            <person name="Fitzpatrick D.A."/>
            <person name="Frisvad J.C."/>
            <person name="Nielsen K.L."/>
        </authorList>
    </citation>
    <scope>NUCLEOTIDE SEQUENCE</scope>
    <source>
        <strain evidence="3">IBT 15544</strain>
    </source>
</reference>
<accession>A0A9W9TE22</accession>
<proteinExistence type="predicted"/>
<name>A0A9W9TE22_9EURO</name>
<feature type="compositionally biased region" description="Polar residues" evidence="1">
    <location>
        <begin position="48"/>
        <end position="67"/>
    </location>
</feature>